<evidence type="ECO:0000313" key="11">
    <source>
        <dbReference type="EMBL" id="CDK28093.1"/>
    </source>
</evidence>
<dbReference type="Proteomes" id="UP000019384">
    <property type="component" value="Unassembled WGS sequence"/>
</dbReference>
<protein>
    <recommendedName>
        <fullName evidence="3 9">Mediator of RNA polymerase II transcription subunit 14</fullName>
    </recommendedName>
    <alternativeName>
        <fullName evidence="8 9">Mediator complex subunit 14</fullName>
    </alternativeName>
</protein>
<proteinExistence type="inferred from homology"/>
<evidence type="ECO:0000256" key="1">
    <source>
        <dbReference type="ARBA" id="ARBA00004123"/>
    </source>
</evidence>
<dbReference type="EMBL" id="HG793129">
    <property type="protein sequence ID" value="CDK28093.1"/>
    <property type="molecule type" value="Genomic_DNA"/>
</dbReference>
<evidence type="ECO:0000256" key="5">
    <source>
        <dbReference type="ARBA" id="ARBA00023159"/>
    </source>
</evidence>
<dbReference type="PANTHER" id="PTHR12809">
    <property type="entry name" value="MEDIATOR COMPLEX SUBUNIT"/>
    <property type="match status" value="1"/>
</dbReference>
<evidence type="ECO:0000256" key="9">
    <source>
        <dbReference type="RuleBase" id="RU365082"/>
    </source>
</evidence>
<dbReference type="GO" id="GO:0070847">
    <property type="term" value="C:core mediator complex"/>
    <property type="evidence" value="ECO:0007669"/>
    <property type="project" value="TreeGrafter"/>
</dbReference>
<keyword evidence="7 9" id="KW-0539">Nucleus</keyword>
<dbReference type="AlphaFoldDB" id="W6MP90"/>
<feature type="domain" description="Mediator complex subunit MED14 N-terminal" evidence="10">
    <location>
        <begin position="15"/>
        <end position="202"/>
    </location>
</feature>
<evidence type="ECO:0000256" key="2">
    <source>
        <dbReference type="ARBA" id="ARBA00007813"/>
    </source>
</evidence>
<dbReference type="GO" id="GO:0006357">
    <property type="term" value="P:regulation of transcription by RNA polymerase II"/>
    <property type="evidence" value="ECO:0007669"/>
    <property type="project" value="InterPro"/>
</dbReference>
<evidence type="ECO:0000259" key="10">
    <source>
        <dbReference type="Pfam" id="PF08638"/>
    </source>
</evidence>
<reference evidence="11" key="1">
    <citation type="submission" date="2013-12" db="EMBL/GenBank/DDBJ databases">
        <authorList>
            <person name="Genoscope - CEA"/>
        </authorList>
    </citation>
    <scope>NUCLEOTIDE SEQUENCE</scope>
    <source>
        <strain evidence="11">CBS 1993</strain>
    </source>
</reference>
<dbReference type="HOGENOM" id="CLU_283151_0_0_1"/>
<evidence type="ECO:0000256" key="8">
    <source>
        <dbReference type="ARBA" id="ARBA00032007"/>
    </source>
</evidence>
<evidence type="ECO:0000256" key="6">
    <source>
        <dbReference type="ARBA" id="ARBA00023163"/>
    </source>
</evidence>
<dbReference type="OrthoDB" id="205099at2759"/>
<dbReference type="RefSeq" id="XP_022460084.1">
    <property type="nucleotide sequence ID" value="XM_022600771.1"/>
</dbReference>
<comment type="subunit">
    <text evidence="9">Component of the Mediator complex.</text>
</comment>
<evidence type="ECO:0000256" key="3">
    <source>
        <dbReference type="ARBA" id="ARBA00019619"/>
    </source>
</evidence>
<dbReference type="GO" id="GO:0016592">
    <property type="term" value="C:mediator complex"/>
    <property type="evidence" value="ECO:0007669"/>
    <property type="project" value="UniProtKB-UniRule"/>
</dbReference>
<evidence type="ECO:0000313" key="12">
    <source>
        <dbReference type="Proteomes" id="UP000019384"/>
    </source>
</evidence>
<gene>
    <name evidence="11" type="ORF">KUCA_T00004074001</name>
</gene>
<keyword evidence="6 9" id="KW-0804">Transcription</keyword>
<dbReference type="PANTHER" id="PTHR12809:SF2">
    <property type="entry name" value="MEDIATOR OF RNA POLYMERASE II TRANSCRIPTION SUBUNIT 14"/>
    <property type="match status" value="1"/>
</dbReference>
<dbReference type="Pfam" id="PF08638">
    <property type="entry name" value="Med14"/>
    <property type="match status" value="1"/>
</dbReference>
<evidence type="ECO:0000256" key="7">
    <source>
        <dbReference type="ARBA" id="ARBA00023242"/>
    </source>
</evidence>
<comment type="function">
    <text evidence="9">Component of the Mediator complex, a coactivator involved in the regulated transcription of nearly all RNA polymerase II-dependent genes. Mediator functions as a bridge to convey information from gene-specific regulatory proteins to the basal RNA polymerase II transcription machinery. Mediator is recruited to promoters by direct interactions with regulatory proteins and serves as a scaffold for the assembly of a functional preinitiation complex with RNA polymerase II and the general transcription factors.</text>
</comment>
<comment type="subcellular location">
    <subcellularLocation>
        <location evidence="1 9">Nucleus</location>
    </subcellularLocation>
</comment>
<dbReference type="InterPro" id="IPR013947">
    <property type="entry name" value="Mediator_Med14"/>
</dbReference>
<dbReference type="GeneID" id="34521472"/>
<keyword evidence="4 9" id="KW-0805">Transcription regulation</keyword>
<evidence type="ECO:0000256" key="4">
    <source>
        <dbReference type="ARBA" id="ARBA00023015"/>
    </source>
</evidence>
<keyword evidence="12" id="KW-1185">Reference proteome</keyword>
<comment type="similarity">
    <text evidence="2 9">Belongs to the Mediator complex subunit 14 family.</text>
</comment>
<reference evidence="11" key="2">
    <citation type="submission" date="2014-02" db="EMBL/GenBank/DDBJ databases">
        <title>Complete DNA sequence of /Kuraishia capsulata/ illustrates novel genomic features among budding yeasts (/Saccharomycotina/).</title>
        <authorList>
            <person name="Morales L."/>
            <person name="Noel B."/>
            <person name="Porcel B."/>
            <person name="Marcet-Houben M."/>
            <person name="Hullo M-F."/>
            <person name="Sacerdot C."/>
            <person name="Tekaia F."/>
            <person name="Leh-Louis V."/>
            <person name="Despons L."/>
            <person name="Khanna V."/>
            <person name="Aury J-M."/>
            <person name="Barbe V."/>
            <person name="Couloux A."/>
            <person name="Labadie K."/>
            <person name="Pelletier E."/>
            <person name="Souciet J-L."/>
            <person name="Boekhout T."/>
            <person name="Gabaldon T."/>
            <person name="Wincker P."/>
            <person name="Dujon B."/>
        </authorList>
    </citation>
    <scope>NUCLEOTIDE SEQUENCE</scope>
    <source>
        <strain evidence="11">CBS 1993</strain>
    </source>
</reference>
<keyword evidence="5 9" id="KW-0010">Activator</keyword>
<name>W6MP90_9ASCO</name>
<sequence length="1031" mass="116192">MDNPPELPHVEVNVTPLSDILARYSQHSFQELQTLIHTLQSKAKNDNAKKKAFLDLLVGIRQNFVRLYVLCKWARASKDIGKLIDVFVWLRGQNQKYADSIFELSTIKSSLMSAKLPDPDLTTAIEVLMTGRPQLPTHGLLSKKPLSPYLILKTLRNLNVSLSTRMALEDDLPPAFQNYKVEDGRVVFHVHKSFQASIAIADDSVDDSPFFLVDFEFSFALKDGSLIQASTPLPAVTHSKIEKLANAALAKEGLFGLYDLLHRFATTFKLYLLHRQLVAMRIGLWKGNLSHTYNAEKCFVVIKYWAKKPSSSKQKSTIEIGINKQTNDLSFRWVKDGKLITDHGISFDEFDGDEDNDDGEMINLERLIRRITKRHSELNIQQIYDDIADRIEDAEKLVSINREGGNCSIVFNLNATKTATYSLDALSGKGYFHDPTPLMTDTANSINSGEFSESSLKLLKFRLESQIQELGSMLSATGWINVDVVKLPSAEVSKLNISYAELKEPHLFSQLYSIRFFRRREWTAGWFLCVGISGFSRQVNWWCARIKSNLGQWSINWTESIKCGQNQHASLYRLEQDYDYSSLVELSRISAAKLLCHLIEEELIDKGAKIVTLDFRHPNVDKFFNNSKLKSYLPEGLQPKNEDDNSPVMFIDNNTLSQVPNCWGDLVLLVKMSSETRTMEMILLGELKQRFYAPFSGASGDVFKQDFSENTSIEVNQKELVFSIKSKVCVENNRSLSLTADLLTVLNKLTALITLLKLVGNDQTIKLLDISLSEVTFQYGKDASESISLILANKNAEDGSRMLFDMPNSNPHQFARDYLRILLAESLKVPQFVVPRVYGSSSAMSMANMPGIISPGGLNGFITYLKLTLPLSRAIQEITSKKAEFLKLFAKKASLTDDSTPPITINGIPCLMHDVFCYGSSRFRLEYIITRKSEDQKKSGKIERVKVAVDVDLRNRGSFLDANKSLFYVSSPDTTHAPTFLKELFAGTEKFEHDGKSVVALQKGAAVAYQSIHPLLLKIHDAFYEKYGTDS</sequence>
<organism evidence="11 12">
    <name type="scientific">Kuraishia capsulata CBS 1993</name>
    <dbReference type="NCBI Taxonomy" id="1382522"/>
    <lineage>
        <taxon>Eukaryota</taxon>
        <taxon>Fungi</taxon>
        <taxon>Dikarya</taxon>
        <taxon>Ascomycota</taxon>
        <taxon>Saccharomycotina</taxon>
        <taxon>Pichiomycetes</taxon>
        <taxon>Pichiales</taxon>
        <taxon>Pichiaceae</taxon>
        <taxon>Kuraishia</taxon>
    </lineage>
</organism>
<dbReference type="GO" id="GO:0003712">
    <property type="term" value="F:transcription coregulator activity"/>
    <property type="evidence" value="ECO:0007669"/>
    <property type="project" value="UniProtKB-UniRule"/>
</dbReference>
<accession>W6MP90</accession>
<dbReference type="InterPro" id="IPR055122">
    <property type="entry name" value="Med14_N"/>
</dbReference>
<dbReference type="STRING" id="1382522.W6MP90"/>